<evidence type="ECO:0000256" key="1">
    <source>
        <dbReference type="SAM" id="MobiDB-lite"/>
    </source>
</evidence>
<dbReference type="InterPro" id="IPR018606">
    <property type="entry name" value="Arb1"/>
</dbReference>
<dbReference type="Proteomes" id="UP000265703">
    <property type="component" value="Unassembled WGS sequence"/>
</dbReference>
<dbReference type="EMBL" id="QKYT01000078">
    <property type="protein sequence ID" value="RIA94556.1"/>
    <property type="molecule type" value="Genomic_DNA"/>
</dbReference>
<feature type="region of interest" description="Disordered" evidence="1">
    <location>
        <begin position="1"/>
        <end position="105"/>
    </location>
</feature>
<dbReference type="GO" id="GO:0031047">
    <property type="term" value="P:regulatory ncRNA-mediated gene silencing"/>
    <property type="evidence" value="ECO:0007669"/>
    <property type="project" value="InterPro"/>
</dbReference>
<feature type="compositionally biased region" description="Polar residues" evidence="1">
    <location>
        <begin position="319"/>
        <end position="354"/>
    </location>
</feature>
<feature type="region of interest" description="Disordered" evidence="1">
    <location>
        <begin position="319"/>
        <end position="356"/>
    </location>
</feature>
<reference evidence="2 3" key="1">
    <citation type="submission" date="2018-06" db="EMBL/GenBank/DDBJ databases">
        <title>Comparative genomics reveals the genomic features of Rhizophagus irregularis, R. cerebriforme, R. diaphanum and Gigaspora rosea, and their symbiotic lifestyle signature.</title>
        <authorList>
            <person name="Morin E."/>
            <person name="San Clemente H."/>
            <person name="Chen E.C.H."/>
            <person name="De La Providencia I."/>
            <person name="Hainaut M."/>
            <person name="Kuo A."/>
            <person name="Kohler A."/>
            <person name="Murat C."/>
            <person name="Tang N."/>
            <person name="Roy S."/>
            <person name="Loubradou J."/>
            <person name="Henrissat B."/>
            <person name="Grigoriev I.V."/>
            <person name="Corradi N."/>
            <person name="Roux C."/>
            <person name="Martin F.M."/>
        </authorList>
    </citation>
    <scope>NUCLEOTIDE SEQUENCE [LARGE SCALE GENOMIC DNA]</scope>
    <source>
        <strain evidence="2 3">DAOM 227022</strain>
    </source>
</reference>
<dbReference type="STRING" id="658196.A0A397TC82"/>
<evidence type="ECO:0000313" key="3">
    <source>
        <dbReference type="Proteomes" id="UP000265703"/>
    </source>
</evidence>
<dbReference type="AlphaFoldDB" id="A0A397TC82"/>
<keyword evidence="3" id="KW-1185">Reference proteome</keyword>
<gene>
    <name evidence="2" type="ORF">C1645_734701</name>
</gene>
<evidence type="ECO:0000313" key="2">
    <source>
        <dbReference type="EMBL" id="RIA94556.1"/>
    </source>
</evidence>
<organism evidence="2 3">
    <name type="scientific">Glomus cerebriforme</name>
    <dbReference type="NCBI Taxonomy" id="658196"/>
    <lineage>
        <taxon>Eukaryota</taxon>
        <taxon>Fungi</taxon>
        <taxon>Fungi incertae sedis</taxon>
        <taxon>Mucoromycota</taxon>
        <taxon>Glomeromycotina</taxon>
        <taxon>Glomeromycetes</taxon>
        <taxon>Glomerales</taxon>
        <taxon>Glomeraceae</taxon>
        <taxon>Glomus</taxon>
    </lineage>
</organism>
<name>A0A397TC82_9GLOM</name>
<dbReference type="Pfam" id="PF09692">
    <property type="entry name" value="Arb1"/>
    <property type="match status" value="1"/>
</dbReference>
<proteinExistence type="predicted"/>
<dbReference type="GO" id="GO:0033167">
    <property type="term" value="C:ARC complex"/>
    <property type="evidence" value="ECO:0007669"/>
    <property type="project" value="InterPro"/>
</dbReference>
<sequence>MAEQEVQKTMVNDEQTRPNQTMSNGNVENRKVKVTVEDENSEDVNLLENNRNLDKNKNDTTNSASSAGETVDVTMSTKKIKNNPNTGSKKDDDDDDPYNPSRPITHRVEVAVKKFRKEHVSDTLRNQLVNSYLTFGGVNINKKQSKDADADEEDIEVDFTYTVRIYLSGYLIDKSGYVQMNIFREAPQVVILFLNYLSENKVCPEYEDDMQEALRIAHKAYYELPNCKELDFNTPGKFNKACSLLFGGELYGALDDPWGEEELAASMIGISKEEGKQLIEKVFGTNALKELRQVKEDSRHNLACEIIEVEPFQTNISKVSTKNHNSNTTETQNVDGENSMENGHESSNPNNNTHVNDETNLKKIFLRECNVAIAEPFYVSECSNVVNYAAPGILITADFHKLSNGFVYWDNITIVHPSYYIECPEDDD</sequence>
<feature type="compositionally biased region" description="Polar residues" evidence="1">
    <location>
        <begin position="7"/>
        <end position="27"/>
    </location>
</feature>
<accession>A0A397TC82</accession>
<comment type="caution">
    <text evidence="2">The sequence shown here is derived from an EMBL/GenBank/DDBJ whole genome shotgun (WGS) entry which is preliminary data.</text>
</comment>
<protein>
    <submittedName>
        <fullName evidence="2">Argonaute siRNA chaperone complex subunit Arb1-domain-containing protein</fullName>
    </submittedName>
</protein>
<dbReference type="OrthoDB" id="435402at2759"/>
<feature type="compositionally biased region" description="Polar residues" evidence="1">
    <location>
        <begin position="59"/>
        <end position="87"/>
    </location>
</feature>